<accession>A0ABV7XFP2</accession>
<dbReference type="PANTHER" id="PTHR30531:SF12">
    <property type="entry name" value="FLAGELLAR BIOSYNTHETIC PROTEIN FLHB"/>
    <property type="match status" value="1"/>
</dbReference>
<evidence type="ECO:0000313" key="4">
    <source>
        <dbReference type="EMBL" id="MFC3714114.1"/>
    </source>
</evidence>
<dbReference type="InterPro" id="IPR006135">
    <property type="entry name" value="T3SS_substrate_exporter"/>
</dbReference>
<dbReference type="RefSeq" id="WP_380863243.1">
    <property type="nucleotide sequence ID" value="NZ_JBHRXV010000011.1"/>
</dbReference>
<dbReference type="Gene3D" id="3.40.1690.10">
    <property type="entry name" value="secretion proteins EscU"/>
    <property type="match status" value="1"/>
</dbReference>
<dbReference type="Proteomes" id="UP001595615">
    <property type="component" value="Unassembled WGS sequence"/>
</dbReference>
<dbReference type="PRINTS" id="PR00950">
    <property type="entry name" value="TYPE3IMSPROT"/>
</dbReference>
<evidence type="ECO:0000256" key="3">
    <source>
        <dbReference type="SAM" id="Phobius"/>
    </source>
</evidence>
<gene>
    <name evidence="4" type="primary">flhB</name>
    <name evidence="4" type="ORF">ACFOMD_16200</name>
</gene>
<feature type="transmembrane region" description="Helical" evidence="3">
    <location>
        <begin position="137"/>
        <end position="163"/>
    </location>
</feature>
<keyword evidence="3" id="KW-0812">Transmembrane</keyword>
<feature type="region of interest" description="Disordered" evidence="2">
    <location>
        <begin position="1"/>
        <end position="26"/>
    </location>
</feature>
<comment type="similarity">
    <text evidence="1">Belongs to the type III secretion exporter family.</text>
</comment>
<dbReference type="Pfam" id="PF01312">
    <property type="entry name" value="Bac_export_2"/>
    <property type="match status" value="1"/>
</dbReference>
<keyword evidence="5" id="KW-1185">Reference proteome</keyword>
<dbReference type="InterPro" id="IPR029025">
    <property type="entry name" value="T3SS_substrate_exporter_C"/>
</dbReference>
<keyword evidence="3" id="KW-0472">Membrane</keyword>
<dbReference type="SUPFAM" id="SSF160544">
    <property type="entry name" value="EscU C-terminal domain-like"/>
    <property type="match status" value="1"/>
</dbReference>
<comment type="caution">
    <text evidence="4">The sequence shown here is derived from an EMBL/GenBank/DDBJ whole genome shotgun (WGS) entry which is preliminary data.</text>
</comment>
<feature type="transmembrane region" description="Helical" evidence="3">
    <location>
        <begin position="183"/>
        <end position="207"/>
    </location>
</feature>
<organism evidence="4 5">
    <name type="scientific">Sphingoaurantiacus capsulatus</name>
    <dbReference type="NCBI Taxonomy" id="1771310"/>
    <lineage>
        <taxon>Bacteria</taxon>
        <taxon>Pseudomonadati</taxon>
        <taxon>Pseudomonadota</taxon>
        <taxon>Alphaproteobacteria</taxon>
        <taxon>Sphingomonadales</taxon>
        <taxon>Sphingosinicellaceae</taxon>
        <taxon>Sphingoaurantiacus</taxon>
    </lineage>
</organism>
<feature type="transmembrane region" description="Helical" evidence="3">
    <location>
        <begin position="85"/>
        <end position="116"/>
    </location>
</feature>
<keyword evidence="4" id="KW-0282">Flagellum</keyword>
<dbReference type="PANTHER" id="PTHR30531">
    <property type="entry name" value="FLAGELLAR BIOSYNTHETIC PROTEIN FLHB"/>
    <property type="match status" value="1"/>
</dbReference>
<evidence type="ECO:0000313" key="5">
    <source>
        <dbReference type="Proteomes" id="UP001595615"/>
    </source>
</evidence>
<name>A0ABV7XFP2_9SPHN</name>
<keyword evidence="4" id="KW-0969">Cilium</keyword>
<feature type="transmembrane region" description="Helical" evidence="3">
    <location>
        <begin position="34"/>
        <end position="55"/>
    </location>
</feature>
<dbReference type="EMBL" id="JBHRXV010000011">
    <property type="protein sequence ID" value="MFC3714114.1"/>
    <property type="molecule type" value="Genomic_DNA"/>
</dbReference>
<sequence length="379" mass="40449">MSEAPDKDQQTEAPTEKRKREAVEKGDVLQSRELGTALVMLAGAAFFAIAGPMMVGSLKAMLVDGLTFDGSEVKSFAPADTALRLIAFTIVPLAALFAMTLVAAVGSSALIGSLGFRSGAFAPKANKINPMTGLKRIFGMQGLIELVKSLAKVIVLGAVGYYLMKDQLGKLLSLSATEPGPALGAFGETFTTAVLMMALALAAIALVDVPSQWFQRTARLRMSKQQVKEEHKQTEGSPELKAAIRRRQYETLRGSARSAVQEATVILTNPTHFAVALRYRPGEDSAPIVVARGRGATAAAIRELATESGVPMLSYPQLARAIYFTTRVGHIVREDLYLAVATVLAFVFNLDAVVAQGGRQPAIDVPTEARFDENGRAEP</sequence>
<protein>
    <submittedName>
        <fullName evidence="4">Flagellar type III secretion system protein FlhB</fullName>
    </submittedName>
</protein>
<keyword evidence="3" id="KW-1133">Transmembrane helix</keyword>
<evidence type="ECO:0000256" key="1">
    <source>
        <dbReference type="ARBA" id="ARBA00010690"/>
    </source>
</evidence>
<evidence type="ECO:0000256" key="2">
    <source>
        <dbReference type="SAM" id="MobiDB-lite"/>
    </source>
</evidence>
<reference evidence="5" key="1">
    <citation type="journal article" date="2019" name="Int. J. Syst. Evol. Microbiol.">
        <title>The Global Catalogue of Microorganisms (GCM) 10K type strain sequencing project: providing services to taxonomists for standard genome sequencing and annotation.</title>
        <authorList>
            <consortium name="The Broad Institute Genomics Platform"/>
            <consortium name="The Broad Institute Genome Sequencing Center for Infectious Disease"/>
            <person name="Wu L."/>
            <person name="Ma J."/>
        </authorList>
    </citation>
    <scope>NUCLEOTIDE SEQUENCE [LARGE SCALE GENOMIC DNA]</scope>
    <source>
        <strain evidence="5">KCTC 42644</strain>
    </source>
</reference>
<proteinExistence type="inferred from homology"/>
<keyword evidence="4" id="KW-0966">Cell projection</keyword>